<evidence type="ECO:0000256" key="2">
    <source>
        <dbReference type="ARBA" id="ARBA00019992"/>
    </source>
</evidence>
<evidence type="ECO:0000256" key="3">
    <source>
        <dbReference type="ARBA" id="ARBA00022737"/>
    </source>
</evidence>
<comment type="similarity">
    <text evidence="1">Belongs to the TTC38 family.</text>
</comment>
<evidence type="ECO:0000313" key="5">
    <source>
        <dbReference type="EMBL" id="EFJ10994.1"/>
    </source>
</evidence>
<dbReference type="eggNOG" id="KOG2610">
    <property type="taxonomic scope" value="Eukaryota"/>
</dbReference>
<evidence type="ECO:0000256" key="4">
    <source>
        <dbReference type="ARBA" id="ARBA00022803"/>
    </source>
</evidence>
<dbReference type="InterPro" id="IPR033891">
    <property type="entry name" value="TTC38"/>
</dbReference>
<reference evidence="5 6" key="1">
    <citation type="journal article" date="2011" name="Science">
        <title>The Selaginella genome identifies genetic changes associated with the evolution of vascular plants.</title>
        <authorList>
            <person name="Banks J.A."/>
            <person name="Nishiyama T."/>
            <person name="Hasebe M."/>
            <person name="Bowman J.L."/>
            <person name="Gribskov M."/>
            <person name="dePamphilis C."/>
            <person name="Albert V.A."/>
            <person name="Aono N."/>
            <person name="Aoyama T."/>
            <person name="Ambrose B.A."/>
            <person name="Ashton N.W."/>
            <person name="Axtell M.J."/>
            <person name="Barker E."/>
            <person name="Barker M.S."/>
            <person name="Bennetzen J.L."/>
            <person name="Bonawitz N.D."/>
            <person name="Chapple C."/>
            <person name="Cheng C."/>
            <person name="Correa L.G."/>
            <person name="Dacre M."/>
            <person name="DeBarry J."/>
            <person name="Dreyer I."/>
            <person name="Elias M."/>
            <person name="Engstrom E.M."/>
            <person name="Estelle M."/>
            <person name="Feng L."/>
            <person name="Finet C."/>
            <person name="Floyd S.K."/>
            <person name="Frommer W.B."/>
            <person name="Fujita T."/>
            <person name="Gramzow L."/>
            <person name="Gutensohn M."/>
            <person name="Harholt J."/>
            <person name="Hattori M."/>
            <person name="Heyl A."/>
            <person name="Hirai T."/>
            <person name="Hiwatashi Y."/>
            <person name="Ishikawa M."/>
            <person name="Iwata M."/>
            <person name="Karol K.G."/>
            <person name="Koehler B."/>
            <person name="Kolukisaoglu U."/>
            <person name="Kubo M."/>
            <person name="Kurata T."/>
            <person name="Lalonde S."/>
            <person name="Li K."/>
            <person name="Li Y."/>
            <person name="Litt A."/>
            <person name="Lyons E."/>
            <person name="Manning G."/>
            <person name="Maruyama T."/>
            <person name="Michael T.P."/>
            <person name="Mikami K."/>
            <person name="Miyazaki S."/>
            <person name="Morinaga S."/>
            <person name="Murata T."/>
            <person name="Mueller-Roeber B."/>
            <person name="Nelson D.R."/>
            <person name="Obara M."/>
            <person name="Oguri Y."/>
            <person name="Olmstead R.G."/>
            <person name="Onodera N."/>
            <person name="Petersen B.L."/>
            <person name="Pils B."/>
            <person name="Prigge M."/>
            <person name="Rensing S.A."/>
            <person name="Riano-Pachon D.M."/>
            <person name="Roberts A.W."/>
            <person name="Sato Y."/>
            <person name="Scheller H.V."/>
            <person name="Schulz B."/>
            <person name="Schulz C."/>
            <person name="Shakirov E.V."/>
            <person name="Shibagaki N."/>
            <person name="Shinohara N."/>
            <person name="Shippen D.E."/>
            <person name="Soerensen I."/>
            <person name="Sotooka R."/>
            <person name="Sugimoto N."/>
            <person name="Sugita M."/>
            <person name="Sumikawa N."/>
            <person name="Tanurdzic M."/>
            <person name="Theissen G."/>
            <person name="Ulvskov P."/>
            <person name="Wakazuki S."/>
            <person name="Weng J.K."/>
            <person name="Willats W.W."/>
            <person name="Wipf D."/>
            <person name="Wolf P.G."/>
            <person name="Yang L."/>
            <person name="Zimmer A.D."/>
            <person name="Zhu Q."/>
            <person name="Mitros T."/>
            <person name="Hellsten U."/>
            <person name="Loque D."/>
            <person name="Otillar R."/>
            <person name="Salamov A."/>
            <person name="Schmutz J."/>
            <person name="Shapiro H."/>
            <person name="Lindquist E."/>
            <person name="Lucas S."/>
            <person name="Rokhsar D."/>
            <person name="Grigoriev I.V."/>
        </authorList>
    </citation>
    <scope>NUCLEOTIDE SEQUENCE [LARGE SCALE GENOMIC DNA]</scope>
</reference>
<protein>
    <recommendedName>
        <fullName evidence="2">Tetratricopeptide repeat protein 38</fullName>
    </recommendedName>
</protein>
<keyword evidence="4" id="KW-0802">TPR repeat</keyword>
<dbReference type="EMBL" id="GL377650">
    <property type="protein sequence ID" value="EFJ10994.1"/>
    <property type="molecule type" value="Genomic_DNA"/>
</dbReference>
<dbReference type="PANTHER" id="PTHR16263">
    <property type="entry name" value="TETRATRICOPEPTIDE REPEAT PROTEIN 38"/>
    <property type="match status" value="1"/>
</dbReference>
<dbReference type="KEGG" id="smo:SELMODRAFT_447165"/>
<dbReference type="AlphaFoldDB" id="D8SX91"/>
<dbReference type="FunCoup" id="D8SX91">
    <property type="interactions" value="1676"/>
</dbReference>
<gene>
    <name evidence="5" type="ORF">SELMODRAFT_447165</name>
</gene>
<proteinExistence type="inferred from homology"/>
<dbReference type="Proteomes" id="UP000001514">
    <property type="component" value="Unassembled WGS sequence"/>
</dbReference>
<evidence type="ECO:0000256" key="1">
    <source>
        <dbReference type="ARBA" id="ARBA00005857"/>
    </source>
</evidence>
<name>D8SX91_SELML</name>
<dbReference type="InterPro" id="IPR011990">
    <property type="entry name" value="TPR-like_helical_dom_sf"/>
</dbReference>
<accession>D8SX91</accession>
<dbReference type="PANTHER" id="PTHR16263:SF4">
    <property type="entry name" value="TETRATRICOPEPTIDE REPEAT PROTEIN 38"/>
    <property type="match status" value="1"/>
</dbReference>
<dbReference type="Gene3D" id="1.25.40.10">
    <property type="entry name" value="Tetratricopeptide repeat domain"/>
    <property type="match status" value="1"/>
</dbReference>
<dbReference type="SUPFAM" id="SSF48452">
    <property type="entry name" value="TPR-like"/>
    <property type="match status" value="1"/>
</dbReference>
<keyword evidence="3" id="KW-0677">Repeat</keyword>
<dbReference type="Gramene" id="EFJ10994">
    <property type="protein sequence ID" value="EFJ10994"/>
    <property type="gene ID" value="SELMODRAFT_447165"/>
</dbReference>
<organism evidence="6">
    <name type="scientific">Selaginella moellendorffii</name>
    <name type="common">Spikemoss</name>
    <dbReference type="NCBI Taxonomy" id="88036"/>
    <lineage>
        <taxon>Eukaryota</taxon>
        <taxon>Viridiplantae</taxon>
        <taxon>Streptophyta</taxon>
        <taxon>Embryophyta</taxon>
        <taxon>Tracheophyta</taxon>
        <taxon>Lycopodiopsida</taxon>
        <taxon>Selaginellales</taxon>
        <taxon>Selaginellaceae</taxon>
        <taxon>Selaginella</taxon>
    </lineage>
</organism>
<evidence type="ECO:0000313" key="6">
    <source>
        <dbReference type="Proteomes" id="UP000001514"/>
    </source>
</evidence>
<dbReference type="InParanoid" id="D8SX91"/>
<sequence length="647" mass="73740">MECLPRGSRYQLQELQRHRPPIANQRFRRERSILEAMQQERSSDVREDQWGYPVRTSSDQCISNLNSYYQQVLSYGWNCKVILQAADDDEDCALANALAAGLADPSDALRYSERSKRNADRATQYERSVMEALDAIAEGSYDKALSSQSKVLENFPKDLASLKRAQGMAFSRGKSHLMLKFASQVLHVNRDRAYMYGMLAFSLVENDRTDEAEVAARRALSIEKHDVWAQHALCHVFQERQQYKDAIMFMESNSESWERCGSFLYSHNWWHLALCHLEGDDNGNAAGNALRIFDTRIWGDRERAEKDTFAVGLNALGLLLSLQVKGFGEYVGERVSHIAKLFVDESTWHKEWLLDLLVLWSLARSSFIAEARQLLSSLHKRAHMIGSTEEIHQMIVSLASALYEYGSGNESAVSSLLGSKFSARELKVIGASNEQMRVFGHLWATASGLISVGIRLITGLTLLYRVFNIDALYKYGSSNESVVSSLLGSKFSAQELKIAEFESHTQMCKPWIQPPGWMNLTSEIIKFYVEKQLKGIITKTTDLKGDLECFLQKVGVKDKFKIGCFFDKVVFTDMLFTLPLISAFNKSMPSYFPTDLKNTRMYDKDNELTSAANEVFEKRKKKEEHIIKIMSLTLQQMMYLKNEKKSI</sequence>
<dbReference type="HOGENOM" id="CLU_423592_0_0_1"/>
<keyword evidence="6" id="KW-1185">Reference proteome</keyword>